<feature type="domain" description="DSBA-like thioredoxin" evidence="1">
    <location>
        <begin position="5"/>
        <end position="204"/>
    </location>
</feature>
<dbReference type="PANTHER" id="PTHR13887:SF41">
    <property type="entry name" value="THIOREDOXIN SUPERFAMILY PROTEIN"/>
    <property type="match status" value="1"/>
</dbReference>
<dbReference type="CDD" id="cd03024">
    <property type="entry name" value="DsbA_FrnE"/>
    <property type="match status" value="1"/>
</dbReference>
<sequence length="221" mass="24671">MSISVKMTSDFICPWCLIGESRLFKAIEMLPEGIEVDVQWLPFELNPDMQKEGMNRKVYRSLKFGSWEKSQALDAHTVAAGKADGITFDYDRMEVTPNTLAAHRLSWLAAQEGRQREVIEGLLRAYFSKGRDIGDHDVLVEIACEAGLDEKSVRQFLESDDGTDSVRSLEASATAKAVQGVPHFDIEGITVTGAQRPEKLRQAILDAHTRKARDTSVQHHA</sequence>
<name>A0A545U1D7_9PROT</name>
<dbReference type="Gene3D" id="3.40.30.10">
    <property type="entry name" value="Glutaredoxin"/>
    <property type="match status" value="1"/>
</dbReference>
<dbReference type="RefSeq" id="WP_142894448.1">
    <property type="nucleotide sequence ID" value="NZ_ML660052.1"/>
</dbReference>
<dbReference type="InterPro" id="IPR036249">
    <property type="entry name" value="Thioredoxin-like_sf"/>
</dbReference>
<comment type="caution">
    <text evidence="2">The sequence shown here is derived from an EMBL/GenBank/DDBJ whole genome shotgun (WGS) entry which is preliminary data.</text>
</comment>
<organism evidence="2 3">
    <name type="scientific">Denitrobaculum tricleocarpae</name>
    <dbReference type="NCBI Taxonomy" id="2591009"/>
    <lineage>
        <taxon>Bacteria</taxon>
        <taxon>Pseudomonadati</taxon>
        <taxon>Pseudomonadota</taxon>
        <taxon>Alphaproteobacteria</taxon>
        <taxon>Rhodospirillales</taxon>
        <taxon>Rhodospirillaceae</taxon>
        <taxon>Denitrobaculum</taxon>
    </lineage>
</organism>
<evidence type="ECO:0000313" key="2">
    <source>
        <dbReference type="EMBL" id="TQV83297.1"/>
    </source>
</evidence>
<gene>
    <name evidence="2" type="ORF">FKG95_01465</name>
</gene>
<dbReference type="Proteomes" id="UP000315252">
    <property type="component" value="Unassembled WGS sequence"/>
</dbReference>
<dbReference type="InterPro" id="IPR001853">
    <property type="entry name" value="DSBA-like_thioredoxin_dom"/>
</dbReference>
<evidence type="ECO:0000259" key="1">
    <source>
        <dbReference type="Pfam" id="PF01323"/>
    </source>
</evidence>
<dbReference type="EMBL" id="VHSH01000001">
    <property type="protein sequence ID" value="TQV83297.1"/>
    <property type="molecule type" value="Genomic_DNA"/>
</dbReference>
<dbReference type="GO" id="GO:0016491">
    <property type="term" value="F:oxidoreductase activity"/>
    <property type="evidence" value="ECO:0007669"/>
    <property type="project" value="InterPro"/>
</dbReference>
<dbReference type="PANTHER" id="PTHR13887">
    <property type="entry name" value="GLUTATHIONE S-TRANSFERASE KAPPA"/>
    <property type="match status" value="1"/>
</dbReference>
<accession>A0A545U1D7</accession>
<dbReference type="AlphaFoldDB" id="A0A545U1D7"/>
<dbReference type="SUPFAM" id="SSF52833">
    <property type="entry name" value="Thioredoxin-like"/>
    <property type="match status" value="1"/>
</dbReference>
<protein>
    <submittedName>
        <fullName evidence="2">DsbA family oxidoreductase</fullName>
    </submittedName>
</protein>
<reference evidence="2 3" key="1">
    <citation type="submission" date="2019-06" db="EMBL/GenBank/DDBJ databases">
        <title>Whole genome sequence for Rhodospirillaceae sp. R148.</title>
        <authorList>
            <person name="Wang G."/>
        </authorList>
    </citation>
    <scope>NUCLEOTIDE SEQUENCE [LARGE SCALE GENOMIC DNA]</scope>
    <source>
        <strain evidence="2 3">R148</strain>
    </source>
</reference>
<proteinExistence type="predicted"/>
<keyword evidence="3" id="KW-1185">Reference proteome</keyword>
<evidence type="ECO:0000313" key="3">
    <source>
        <dbReference type="Proteomes" id="UP000315252"/>
    </source>
</evidence>
<dbReference type="OrthoDB" id="9799122at2"/>
<dbReference type="Pfam" id="PF01323">
    <property type="entry name" value="DSBA"/>
    <property type="match status" value="1"/>
</dbReference>